<evidence type="ECO:0000259" key="1">
    <source>
        <dbReference type="Pfam" id="PF20700"/>
    </source>
</evidence>
<accession>A0AAV4EDI6</accession>
<dbReference type="Pfam" id="PF20700">
    <property type="entry name" value="Mutator"/>
    <property type="match status" value="1"/>
</dbReference>
<dbReference type="EMBL" id="BMAT01000054">
    <property type="protein sequence ID" value="GFR58719.1"/>
    <property type="molecule type" value="Genomic_DNA"/>
</dbReference>
<reference evidence="2 3" key="1">
    <citation type="journal article" date="2021" name="Elife">
        <title>Chloroplast acquisition without the gene transfer in kleptoplastic sea slugs, Plakobranchus ocellatus.</title>
        <authorList>
            <person name="Maeda T."/>
            <person name="Takahashi S."/>
            <person name="Yoshida T."/>
            <person name="Shimamura S."/>
            <person name="Takaki Y."/>
            <person name="Nagai Y."/>
            <person name="Toyoda A."/>
            <person name="Suzuki Y."/>
            <person name="Arimoto A."/>
            <person name="Ishii H."/>
            <person name="Satoh N."/>
            <person name="Nishiyama T."/>
            <person name="Hasebe M."/>
            <person name="Maruyama T."/>
            <person name="Minagawa J."/>
            <person name="Obokata J."/>
            <person name="Shigenobu S."/>
        </authorList>
    </citation>
    <scope>NUCLEOTIDE SEQUENCE [LARGE SCALE GENOMIC DNA]</scope>
</reference>
<feature type="domain" description="Mutator-like transposase" evidence="1">
    <location>
        <begin position="11"/>
        <end position="144"/>
    </location>
</feature>
<organism evidence="2 3">
    <name type="scientific">Elysia marginata</name>
    <dbReference type="NCBI Taxonomy" id="1093978"/>
    <lineage>
        <taxon>Eukaryota</taxon>
        <taxon>Metazoa</taxon>
        <taxon>Spiralia</taxon>
        <taxon>Lophotrochozoa</taxon>
        <taxon>Mollusca</taxon>
        <taxon>Gastropoda</taxon>
        <taxon>Heterobranchia</taxon>
        <taxon>Euthyneura</taxon>
        <taxon>Panpulmonata</taxon>
        <taxon>Sacoglossa</taxon>
        <taxon>Placobranchoidea</taxon>
        <taxon>Plakobranchidae</taxon>
        <taxon>Elysia</taxon>
    </lineage>
</organism>
<evidence type="ECO:0000313" key="3">
    <source>
        <dbReference type="Proteomes" id="UP000762676"/>
    </source>
</evidence>
<dbReference type="InterPro" id="IPR049012">
    <property type="entry name" value="Mutator_transp_dom"/>
</dbReference>
<sequence>MQKIVGKNYSGSATVKIFKISQELYGMRYTGYLGDGDSKSYKTEAEADPPVYHDVGIEKFECCGHVQKRMGKRLLDKISQTKGKVFQHSNKKVKGIGDAGKGAVKRIQGHYGGAIRKNVGNLDKMKAVIWAIWYHRNGDHEKCIAWGGLFRGRGPGTSSACGSTVEASRRE</sequence>
<keyword evidence="3" id="KW-1185">Reference proteome</keyword>
<dbReference type="Proteomes" id="UP000762676">
    <property type="component" value="Unassembled WGS sequence"/>
</dbReference>
<dbReference type="AlphaFoldDB" id="A0AAV4EDI6"/>
<evidence type="ECO:0000313" key="2">
    <source>
        <dbReference type="EMBL" id="GFR58719.1"/>
    </source>
</evidence>
<gene>
    <name evidence="2" type="ORF">ElyMa_000038800</name>
</gene>
<comment type="caution">
    <text evidence="2">The sequence shown here is derived from an EMBL/GenBank/DDBJ whole genome shotgun (WGS) entry which is preliminary data.</text>
</comment>
<proteinExistence type="predicted"/>
<name>A0AAV4EDI6_9GAST</name>
<protein>
    <submittedName>
        <fullName evidence="2">Phenolphthiocerol synthesis polyketide synthase type I Pks15/1</fullName>
    </submittedName>
</protein>